<proteinExistence type="predicted"/>
<dbReference type="Proteomes" id="UP001054252">
    <property type="component" value="Unassembled WGS sequence"/>
</dbReference>
<evidence type="ECO:0008006" key="3">
    <source>
        <dbReference type="Google" id="ProtNLM"/>
    </source>
</evidence>
<evidence type="ECO:0000313" key="2">
    <source>
        <dbReference type="Proteomes" id="UP001054252"/>
    </source>
</evidence>
<sequence>MGKLAPNWEGPYMVVRVKRPGSYVLADIHGQQLPYLWNVQNLRKFYS</sequence>
<gene>
    <name evidence="1" type="ORF">SLEP1_g2875</name>
</gene>
<evidence type="ECO:0000313" key="1">
    <source>
        <dbReference type="EMBL" id="GKU88638.1"/>
    </source>
</evidence>
<reference evidence="1 2" key="1">
    <citation type="journal article" date="2021" name="Commun. Biol.">
        <title>The genome of Shorea leprosula (Dipterocarpaceae) highlights the ecological relevance of drought in aseasonal tropical rainforests.</title>
        <authorList>
            <person name="Ng K.K.S."/>
            <person name="Kobayashi M.J."/>
            <person name="Fawcett J.A."/>
            <person name="Hatakeyama M."/>
            <person name="Paape T."/>
            <person name="Ng C.H."/>
            <person name="Ang C.C."/>
            <person name="Tnah L.H."/>
            <person name="Lee C.T."/>
            <person name="Nishiyama T."/>
            <person name="Sese J."/>
            <person name="O'Brien M.J."/>
            <person name="Copetti D."/>
            <person name="Mohd Noor M.I."/>
            <person name="Ong R.C."/>
            <person name="Putra M."/>
            <person name="Sireger I.Z."/>
            <person name="Indrioko S."/>
            <person name="Kosugi Y."/>
            <person name="Izuno A."/>
            <person name="Isagi Y."/>
            <person name="Lee S.L."/>
            <person name="Shimizu K.K."/>
        </authorList>
    </citation>
    <scope>NUCLEOTIDE SEQUENCE [LARGE SCALE GENOMIC DNA]</scope>
    <source>
        <strain evidence="1">214</strain>
    </source>
</reference>
<keyword evidence="2" id="KW-1185">Reference proteome</keyword>
<dbReference type="AlphaFoldDB" id="A0AAV5HJ09"/>
<protein>
    <recommendedName>
        <fullName evidence="3">Reverse transcriptase domain-containing protein</fullName>
    </recommendedName>
</protein>
<accession>A0AAV5HJ09</accession>
<name>A0AAV5HJ09_9ROSI</name>
<organism evidence="1 2">
    <name type="scientific">Rubroshorea leprosula</name>
    <dbReference type="NCBI Taxonomy" id="152421"/>
    <lineage>
        <taxon>Eukaryota</taxon>
        <taxon>Viridiplantae</taxon>
        <taxon>Streptophyta</taxon>
        <taxon>Embryophyta</taxon>
        <taxon>Tracheophyta</taxon>
        <taxon>Spermatophyta</taxon>
        <taxon>Magnoliopsida</taxon>
        <taxon>eudicotyledons</taxon>
        <taxon>Gunneridae</taxon>
        <taxon>Pentapetalae</taxon>
        <taxon>rosids</taxon>
        <taxon>malvids</taxon>
        <taxon>Malvales</taxon>
        <taxon>Dipterocarpaceae</taxon>
        <taxon>Rubroshorea</taxon>
    </lineage>
</organism>
<comment type="caution">
    <text evidence="1">The sequence shown here is derived from an EMBL/GenBank/DDBJ whole genome shotgun (WGS) entry which is preliminary data.</text>
</comment>
<dbReference type="EMBL" id="BPVZ01000002">
    <property type="protein sequence ID" value="GKU88638.1"/>
    <property type="molecule type" value="Genomic_DNA"/>
</dbReference>